<accession>A0AAN8WQC9</accession>
<feature type="non-terminal residue" evidence="2">
    <location>
        <position position="150"/>
    </location>
</feature>
<feature type="region of interest" description="Disordered" evidence="1">
    <location>
        <begin position="25"/>
        <end position="50"/>
    </location>
</feature>
<name>A0AAN8WQC9_HALRR</name>
<comment type="caution">
    <text evidence="2">The sequence shown here is derived from an EMBL/GenBank/DDBJ whole genome shotgun (WGS) entry which is preliminary data.</text>
</comment>
<evidence type="ECO:0000313" key="2">
    <source>
        <dbReference type="EMBL" id="KAK7067138.1"/>
    </source>
</evidence>
<gene>
    <name evidence="2" type="ORF">SK128_002738</name>
</gene>
<evidence type="ECO:0000256" key="1">
    <source>
        <dbReference type="SAM" id="MobiDB-lite"/>
    </source>
</evidence>
<dbReference type="AlphaFoldDB" id="A0AAN8WQC9"/>
<evidence type="ECO:0000313" key="3">
    <source>
        <dbReference type="Proteomes" id="UP001381693"/>
    </source>
</evidence>
<keyword evidence="3" id="KW-1185">Reference proteome</keyword>
<feature type="compositionally biased region" description="Basic and acidic residues" evidence="1">
    <location>
        <begin position="31"/>
        <end position="41"/>
    </location>
</feature>
<sequence>MLSFGAFEPPSSRTLVISFLLEKDDCSEDPLPNRRESEEGQSKNSTKSGLTKNLNCRVSVKCMCGDYWVKSLSVSDIGRDLSKLTEYTLKYSVHRYPSKSSSLTAGKHIKIGRQKESEAVCKWHDQQKACGIKVSPSAIRNAFQQLIRHL</sequence>
<dbReference type="Proteomes" id="UP001381693">
    <property type="component" value="Unassembled WGS sequence"/>
</dbReference>
<dbReference type="EMBL" id="JAXCGZ010018917">
    <property type="protein sequence ID" value="KAK7067138.1"/>
    <property type="molecule type" value="Genomic_DNA"/>
</dbReference>
<organism evidence="2 3">
    <name type="scientific">Halocaridina rubra</name>
    <name type="common">Hawaiian red shrimp</name>
    <dbReference type="NCBI Taxonomy" id="373956"/>
    <lineage>
        <taxon>Eukaryota</taxon>
        <taxon>Metazoa</taxon>
        <taxon>Ecdysozoa</taxon>
        <taxon>Arthropoda</taxon>
        <taxon>Crustacea</taxon>
        <taxon>Multicrustacea</taxon>
        <taxon>Malacostraca</taxon>
        <taxon>Eumalacostraca</taxon>
        <taxon>Eucarida</taxon>
        <taxon>Decapoda</taxon>
        <taxon>Pleocyemata</taxon>
        <taxon>Caridea</taxon>
        <taxon>Atyoidea</taxon>
        <taxon>Atyidae</taxon>
        <taxon>Halocaridina</taxon>
    </lineage>
</organism>
<proteinExistence type="predicted"/>
<protein>
    <submittedName>
        <fullName evidence="2">Uncharacterized protein</fullName>
    </submittedName>
</protein>
<reference evidence="2 3" key="1">
    <citation type="submission" date="2023-11" db="EMBL/GenBank/DDBJ databases">
        <title>Halocaridina rubra genome assembly.</title>
        <authorList>
            <person name="Smith C."/>
        </authorList>
    </citation>
    <scope>NUCLEOTIDE SEQUENCE [LARGE SCALE GENOMIC DNA]</scope>
    <source>
        <strain evidence="2">EP-1</strain>
        <tissue evidence="2">Whole</tissue>
    </source>
</reference>